<dbReference type="Pfam" id="PF16927">
    <property type="entry name" value="HisKA_7TM"/>
    <property type="match status" value="1"/>
</dbReference>
<feature type="transmembrane region" description="Helical" evidence="7">
    <location>
        <begin position="37"/>
        <end position="59"/>
    </location>
</feature>
<evidence type="ECO:0000256" key="2">
    <source>
        <dbReference type="ARBA" id="ARBA00012438"/>
    </source>
</evidence>
<evidence type="ECO:0000313" key="9">
    <source>
        <dbReference type="EMBL" id="TYT63476.1"/>
    </source>
</evidence>
<organism evidence="9 10">
    <name type="scientific">Natrialba swarupiae</name>
    <dbReference type="NCBI Taxonomy" id="2448032"/>
    <lineage>
        <taxon>Archaea</taxon>
        <taxon>Methanobacteriati</taxon>
        <taxon>Methanobacteriota</taxon>
        <taxon>Stenosarchaea group</taxon>
        <taxon>Halobacteria</taxon>
        <taxon>Halobacteriales</taxon>
        <taxon>Natrialbaceae</taxon>
        <taxon>Natrialba</taxon>
    </lineage>
</organism>
<dbReference type="SMART" id="SM00387">
    <property type="entry name" value="HATPase_c"/>
    <property type="match status" value="1"/>
</dbReference>
<comment type="catalytic activity">
    <reaction evidence="1">
        <text>ATP + protein L-histidine = ADP + protein N-phospho-L-histidine.</text>
        <dbReference type="EC" id="2.7.13.3"/>
    </reaction>
</comment>
<dbReference type="InterPro" id="IPR013656">
    <property type="entry name" value="PAS_4"/>
</dbReference>
<dbReference type="Gene3D" id="1.10.287.130">
    <property type="match status" value="1"/>
</dbReference>
<evidence type="ECO:0000313" key="10">
    <source>
        <dbReference type="Proteomes" id="UP000324104"/>
    </source>
</evidence>
<dbReference type="AlphaFoldDB" id="A0A5D5AP64"/>
<dbReference type="EC" id="2.7.13.3" evidence="2"/>
<dbReference type="SUPFAM" id="SSF55785">
    <property type="entry name" value="PYP-like sensor domain (PAS domain)"/>
    <property type="match status" value="1"/>
</dbReference>
<keyword evidence="7" id="KW-1133">Transmembrane helix</keyword>
<evidence type="ECO:0000256" key="4">
    <source>
        <dbReference type="ARBA" id="ARBA00022679"/>
    </source>
</evidence>
<keyword evidence="3" id="KW-0597">Phosphoprotein</keyword>
<evidence type="ECO:0000256" key="1">
    <source>
        <dbReference type="ARBA" id="ARBA00000085"/>
    </source>
</evidence>
<dbReference type="InterPro" id="IPR050736">
    <property type="entry name" value="Sensor_HK_Regulatory"/>
</dbReference>
<name>A0A5D5AP64_9EURY</name>
<feature type="transmembrane region" description="Helical" evidence="7">
    <location>
        <begin position="178"/>
        <end position="198"/>
    </location>
</feature>
<gene>
    <name evidence="9" type="ORF">FYC77_02555</name>
</gene>
<dbReference type="InterPro" id="IPR031621">
    <property type="entry name" value="HisKA_7TM"/>
</dbReference>
<dbReference type="SUPFAM" id="SSF55874">
    <property type="entry name" value="ATPase domain of HSP90 chaperone/DNA topoisomerase II/histidine kinase"/>
    <property type="match status" value="1"/>
</dbReference>
<dbReference type="Gene3D" id="3.30.565.10">
    <property type="entry name" value="Histidine kinase-like ATPase, C-terminal domain"/>
    <property type="match status" value="1"/>
</dbReference>
<dbReference type="Pfam" id="PF02518">
    <property type="entry name" value="HATPase_c"/>
    <property type="match status" value="1"/>
</dbReference>
<accession>A0A5D5AP64</accession>
<dbReference type="InterPro" id="IPR036890">
    <property type="entry name" value="HATPase_C_sf"/>
</dbReference>
<dbReference type="InterPro" id="IPR003661">
    <property type="entry name" value="HisK_dim/P_dom"/>
</dbReference>
<feature type="transmembrane region" description="Helical" evidence="7">
    <location>
        <begin position="6"/>
        <end position="25"/>
    </location>
</feature>
<keyword evidence="10" id="KW-1185">Reference proteome</keyword>
<dbReference type="GO" id="GO:0000155">
    <property type="term" value="F:phosphorelay sensor kinase activity"/>
    <property type="evidence" value="ECO:0007669"/>
    <property type="project" value="InterPro"/>
</dbReference>
<dbReference type="InterPro" id="IPR003594">
    <property type="entry name" value="HATPase_dom"/>
</dbReference>
<sequence length="586" mass="62040">MSLGLSGIGLAYLGTGLGILAFAYKPFVRPDTPGSKAFAVTVFGCALWPISLGFGILVGGETVSALAWSGRLVAPTVLSVGWFVLALRIGNGRTPPRWLVGALAGYVAVELLLVATNPVHSIAFDPGAVTASGGMGSDRNGWFWTQATANYALMTTATSLLAVEAIRSVGLRRRQSALLASAVVPAAIANVATIGDIITIGHDLTPFGLVGSAAIMSIALYRAEFLDVVPIARQTALEELPHAVVILDGDGRVADYNGVASRYFDAGDGAGATAREFFANVPEEAVTALETGTAGHVQFALQTGDGERHFECTSSSVDRRDEHTGRVIVLRDVTERIRRERQLLEQNETLSEFADVVSHDIQGPLMEIRGSAGRAVRTGETAYAEDVLDAADRMDNLVEGLLDLARTGRRIDDPSAVSLEAVAERAWRSVWAPDVDLRLEGASTVEADPDRLQQLLENCIRNAAEHGRADDGRTNRGPELATDRAATSISSGEVLVGRPDEPTSVTIRTIPGGFAVDDDGPGVPADRRDRVFDRGYTSAENGTGLGLAIVDQIATAHGWSAHVEESPEGGARFAFTGVTVLEEFEE</sequence>
<dbReference type="RefSeq" id="WP_149079942.1">
    <property type="nucleotide sequence ID" value="NZ_VTAW01000002.1"/>
</dbReference>
<feature type="transmembrane region" description="Helical" evidence="7">
    <location>
        <begin position="65"/>
        <end position="87"/>
    </location>
</feature>
<dbReference type="EMBL" id="VTAW01000002">
    <property type="protein sequence ID" value="TYT63476.1"/>
    <property type="molecule type" value="Genomic_DNA"/>
</dbReference>
<feature type="transmembrane region" description="Helical" evidence="7">
    <location>
        <begin position="143"/>
        <end position="166"/>
    </location>
</feature>
<dbReference type="PANTHER" id="PTHR43711:SF1">
    <property type="entry name" value="HISTIDINE KINASE 1"/>
    <property type="match status" value="1"/>
</dbReference>
<keyword evidence="6" id="KW-0902">Two-component regulatory system</keyword>
<dbReference type="PRINTS" id="PR00344">
    <property type="entry name" value="BCTRLSENSOR"/>
</dbReference>
<keyword evidence="5" id="KW-0418">Kinase</keyword>
<keyword evidence="7" id="KW-0472">Membrane</keyword>
<evidence type="ECO:0000256" key="5">
    <source>
        <dbReference type="ARBA" id="ARBA00022777"/>
    </source>
</evidence>
<dbReference type="InterPro" id="IPR036097">
    <property type="entry name" value="HisK_dim/P_sf"/>
</dbReference>
<dbReference type="CDD" id="cd00082">
    <property type="entry name" value="HisKA"/>
    <property type="match status" value="1"/>
</dbReference>
<feature type="transmembrane region" description="Helical" evidence="7">
    <location>
        <begin position="99"/>
        <end position="123"/>
    </location>
</feature>
<comment type="caution">
    <text evidence="9">The sequence shown here is derived from an EMBL/GenBank/DDBJ whole genome shotgun (WGS) entry which is preliminary data.</text>
</comment>
<feature type="domain" description="Histidine kinase" evidence="8">
    <location>
        <begin position="356"/>
        <end position="576"/>
    </location>
</feature>
<dbReference type="Gene3D" id="3.30.450.20">
    <property type="entry name" value="PAS domain"/>
    <property type="match status" value="1"/>
</dbReference>
<dbReference type="SMART" id="SM00388">
    <property type="entry name" value="HisKA"/>
    <property type="match status" value="1"/>
</dbReference>
<keyword evidence="7" id="KW-0812">Transmembrane</keyword>
<protein>
    <recommendedName>
        <fullName evidence="2">histidine kinase</fullName>
        <ecNumber evidence="2">2.7.13.3</ecNumber>
    </recommendedName>
</protein>
<evidence type="ECO:0000256" key="6">
    <source>
        <dbReference type="ARBA" id="ARBA00023012"/>
    </source>
</evidence>
<dbReference type="InterPro" id="IPR004358">
    <property type="entry name" value="Sig_transdc_His_kin-like_C"/>
</dbReference>
<evidence type="ECO:0000259" key="8">
    <source>
        <dbReference type="PROSITE" id="PS50109"/>
    </source>
</evidence>
<keyword evidence="4" id="KW-0808">Transferase</keyword>
<dbReference type="InterPro" id="IPR035965">
    <property type="entry name" value="PAS-like_dom_sf"/>
</dbReference>
<proteinExistence type="predicted"/>
<dbReference type="PROSITE" id="PS50109">
    <property type="entry name" value="HIS_KIN"/>
    <property type="match status" value="1"/>
</dbReference>
<dbReference type="PANTHER" id="PTHR43711">
    <property type="entry name" value="TWO-COMPONENT HISTIDINE KINASE"/>
    <property type="match status" value="1"/>
</dbReference>
<dbReference type="Pfam" id="PF08448">
    <property type="entry name" value="PAS_4"/>
    <property type="match status" value="1"/>
</dbReference>
<evidence type="ECO:0000256" key="7">
    <source>
        <dbReference type="SAM" id="Phobius"/>
    </source>
</evidence>
<dbReference type="Pfam" id="PF00512">
    <property type="entry name" value="HisKA"/>
    <property type="match status" value="1"/>
</dbReference>
<dbReference type="SUPFAM" id="SSF47384">
    <property type="entry name" value="Homodimeric domain of signal transducing histidine kinase"/>
    <property type="match status" value="1"/>
</dbReference>
<reference evidence="9 10" key="1">
    <citation type="submission" date="2019-08" db="EMBL/GenBank/DDBJ databases">
        <title>Archaea genome.</title>
        <authorList>
            <person name="Kajale S."/>
            <person name="Shouche Y."/>
            <person name="Deshpande N."/>
            <person name="Sharma A."/>
        </authorList>
    </citation>
    <scope>NUCLEOTIDE SEQUENCE [LARGE SCALE GENOMIC DNA]</scope>
    <source>
        <strain evidence="9 10">ESP3B_9</strain>
    </source>
</reference>
<dbReference type="InterPro" id="IPR005467">
    <property type="entry name" value="His_kinase_dom"/>
</dbReference>
<evidence type="ECO:0000256" key="3">
    <source>
        <dbReference type="ARBA" id="ARBA00022553"/>
    </source>
</evidence>
<dbReference type="Proteomes" id="UP000324104">
    <property type="component" value="Unassembled WGS sequence"/>
</dbReference>